<reference evidence="1" key="1">
    <citation type="submission" date="2016-04" db="EMBL/GenBank/DDBJ databases">
        <authorList>
            <person name="Evans L.H."/>
            <person name="Alamgir A."/>
            <person name="Owens N."/>
            <person name="Weber N.D."/>
            <person name="Virtaneva K."/>
            <person name="Barbian K."/>
            <person name="Babar A."/>
            <person name="Rosenke K."/>
        </authorList>
    </citation>
    <scope>NUCLEOTIDE SEQUENCE</scope>
    <source>
        <strain evidence="1">86</strain>
    </source>
</reference>
<dbReference type="EMBL" id="FLUQ01000001">
    <property type="protein sequence ID" value="SBV99480.1"/>
    <property type="molecule type" value="Genomic_DNA"/>
</dbReference>
<sequence length="101" mass="10760">MSISGIDTPERPRTHVETVLCDMGSSFFPCQACSISSMATKPMRKARRSWIVEFFQCFNCTAGTEIAETVPGDVAIVSFAADAAGGANEINAAAARHTMNV</sequence>
<proteinExistence type="predicted"/>
<gene>
    <name evidence="1" type="ORF">KL86DPRO_11600</name>
</gene>
<evidence type="ECO:0000313" key="1">
    <source>
        <dbReference type="EMBL" id="SBV99480.1"/>
    </source>
</evidence>
<protein>
    <submittedName>
        <fullName evidence="1">Uncharacterized protein</fullName>
    </submittedName>
</protein>
<accession>A0A212JJ91</accession>
<dbReference type="AlphaFoldDB" id="A0A212JJ91"/>
<name>A0A212JJ91_9DELT</name>
<organism evidence="1">
    <name type="scientific">uncultured delta proteobacterium</name>
    <dbReference type="NCBI Taxonomy" id="34034"/>
    <lineage>
        <taxon>Bacteria</taxon>
        <taxon>Deltaproteobacteria</taxon>
        <taxon>environmental samples</taxon>
    </lineage>
</organism>